<feature type="domain" description="PKD" evidence="3">
    <location>
        <begin position="653"/>
        <end position="729"/>
    </location>
</feature>
<dbReference type="Pfam" id="PF18204">
    <property type="entry name" value="PGF-CTERM"/>
    <property type="match status" value="1"/>
</dbReference>
<dbReference type="FunFam" id="2.60.40.10:FF:000270">
    <property type="entry name" value="Cell surface protein"/>
    <property type="match status" value="2"/>
</dbReference>
<dbReference type="SUPFAM" id="SSF49899">
    <property type="entry name" value="Concanavalin A-like lectins/glucanases"/>
    <property type="match status" value="1"/>
</dbReference>
<proteinExistence type="predicted"/>
<keyword evidence="1" id="KW-0732">Signal</keyword>
<feature type="domain" description="PKD" evidence="3">
    <location>
        <begin position="520"/>
        <end position="571"/>
    </location>
</feature>
<evidence type="ECO:0000256" key="1">
    <source>
        <dbReference type="ARBA" id="ARBA00022729"/>
    </source>
</evidence>
<dbReference type="InterPro" id="IPR026371">
    <property type="entry name" value="PGF_CTERM"/>
</dbReference>
<dbReference type="Gene3D" id="2.60.120.200">
    <property type="match status" value="1"/>
</dbReference>
<dbReference type="NCBIfam" id="TIGR04213">
    <property type="entry name" value="PGF_pre_PGF"/>
    <property type="match status" value="1"/>
</dbReference>
<dbReference type="Pfam" id="PF13385">
    <property type="entry name" value="Laminin_G_3"/>
    <property type="match status" value="1"/>
</dbReference>
<feature type="region of interest" description="Disordered" evidence="2">
    <location>
        <begin position="819"/>
        <end position="838"/>
    </location>
</feature>
<dbReference type="SUPFAM" id="SSF49299">
    <property type="entry name" value="PKD domain"/>
    <property type="match status" value="4"/>
</dbReference>
<dbReference type="InterPro" id="IPR035986">
    <property type="entry name" value="PKD_dom_sf"/>
</dbReference>
<dbReference type="PROSITE" id="PS50093">
    <property type="entry name" value="PKD"/>
    <property type="match status" value="4"/>
</dbReference>
<organism evidence="4 5">
    <name type="scientific">Methanosarcina mazei WWM610</name>
    <dbReference type="NCBI Taxonomy" id="1434117"/>
    <lineage>
        <taxon>Archaea</taxon>
        <taxon>Methanobacteriati</taxon>
        <taxon>Methanobacteriota</taxon>
        <taxon>Stenosarchaea group</taxon>
        <taxon>Methanomicrobia</taxon>
        <taxon>Methanosarcinales</taxon>
        <taxon>Methanosarcinaceae</taxon>
        <taxon>Methanosarcina</taxon>
    </lineage>
</organism>
<feature type="region of interest" description="Disordered" evidence="2">
    <location>
        <begin position="999"/>
        <end position="1029"/>
    </location>
</feature>
<dbReference type="Gene3D" id="3.20.20.370">
    <property type="entry name" value="Glycoside hydrolase/deacetylase"/>
    <property type="match status" value="1"/>
</dbReference>
<evidence type="ECO:0000313" key="4">
    <source>
        <dbReference type="EMBL" id="AKB40682.1"/>
    </source>
</evidence>
<dbReference type="Pfam" id="PF01522">
    <property type="entry name" value="Polysacc_deac_1"/>
    <property type="match status" value="1"/>
</dbReference>
<dbReference type="EMBL" id="CP009509">
    <property type="protein sequence ID" value="AKB40682.1"/>
    <property type="molecule type" value="Genomic_DNA"/>
</dbReference>
<dbReference type="InterPro" id="IPR000601">
    <property type="entry name" value="PKD_dom"/>
</dbReference>
<dbReference type="InterPro" id="IPR013320">
    <property type="entry name" value="ConA-like_dom_sf"/>
</dbReference>
<dbReference type="AlphaFoldDB" id="A0A0E3PXT9"/>
<dbReference type="PANTHER" id="PTHR36842:SF1">
    <property type="entry name" value="PROTEIN TOLB"/>
    <property type="match status" value="1"/>
</dbReference>
<dbReference type="InterPro" id="IPR026453">
    <property type="entry name" value="PGF_pre_PGF"/>
</dbReference>
<dbReference type="Pfam" id="PF00801">
    <property type="entry name" value="PKD"/>
    <property type="match status" value="1"/>
</dbReference>
<feature type="domain" description="PKD" evidence="3">
    <location>
        <begin position="570"/>
        <end position="637"/>
    </location>
</feature>
<dbReference type="Pfam" id="PF18911">
    <property type="entry name" value="PKD_4"/>
    <property type="match status" value="3"/>
</dbReference>
<dbReference type="CDD" id="cd10967">
    <property type="entry name" value="CE4_GLA_like_6s"/>
    <property type="match status" value="1"/>
</dbReference>
<protein>
    <submittedName>
        <fullName evidence="4">Cell surface protein</fullName>
    </submittedName>
</protein>
<dbReference type="InterPro" id="IPR002509">
    <property type="entry name" value="NODB_dom"/>
</dbReference>
<dbReference type="SUPFAM" id="SSF88713">
    <property type="entry name" value="Glycoside hydrolase/deacetylase"/>
    <property type="match status" value="1"/>
</dbReference>
<sequence length="1055" mass="116549">MKSNKFKSHSKYGLFLVFMIGLAGTAYADTNQPVYYNWCEGSGNAIVDSSGYEDHSINYGSTTFTLSTGQTARHFNGQNRIVIPESKELEFTDPDITFGVFFRCNSSSPTNCTYLVSRGNDICRISIDHTNSRIEYEICADGHSVVGYSDCQVELEEDHEAIVTYDGSHAQLYINGIASGKGVDYRAGVLGSGNNTNSWTIGSSPDAEHGLDGTIYAFYEYDRALNPSEILDLYVKDIHSIRDSNRPGGIALSWDDTGHIDTCYKHLSIFQKYNATCTINVNKINNREIPTQTLVNELDALHSSGWEIAAHGYNHTNSRLFLMNHTSTEWLDQEIYPNIVEITRYGYPVYTLAYPYSDRNPTSDAILAPYFRTLRTGVPTIINGNITETPLAYYKWDDSRLLYGVEIDENRDVSLESIKAGIDYAIRTGHVLVLYGHTITPNVTDRYQTSTARLDEILNYTSQNGGAFYRMGELGDPSWVRPARFSSVTARFTVSAESILAGESVTFTDYSVNQTIEQLDFGDGSPVSSTANVTHTYTGPGTYRANLTVSNDVSTHSMFQTITVILPSVPVANFTSDVTTGYQPLNVAFKDTSLGLPVSWLWDFGDGDRSTIKNPVHTYSAAGTYPVRLNVTNERGSDSIQKVNYIIVMPRPPSSNFTSNVTHGNAPLTVQFTDASTGNPSSWNWNFGDGEISDNQNPVHTYLAAGSYTVSLKVSNANGTDSKNAVITVLQGEDVEDNGLPIADFTASATRGYAPLSITFKDLSKEATSISWDINDDGVEDSNESCFVYKYFSPGIYTAKLTAINENGTDSKTIKITVDEKSGRGGGGGSTGGSPEPAKNIKVKELSQVFIANGNRITFDFPKNVTDVVSLCFNARKTAGKTTTIVEMLKNQSTLTPEKPAGEVYNYLNIWVGNGGYATEENIENAVVCFRVKKSWVEEKNIDESSIVLNRYSEKKWNELPTNLLRNDDRYLYYTAETPGFSPFAITAKKIVIEIQPETEDSIQSGNTESKFEKESEKAENKEVPQQENSGMPGFEMIYCIIGLSGVLLCKRRQY</sequence>
<evidence type="ECO:0000313" key="5">
    <source>
        <dbReference type="Proteomes" id="UP000033058"/>
    </source>
</evidence>
<dbReference type="Proteomes" id="UP000033058">
    <property type="component" value="Chromosome"/>
</dbReference>
<dbReference type="InterPro" id="IPR011330">
    <property type="entry name" value="Glyco_hydro/deAcase_b/a-brl"/>
</dbReference>
<reference evidence="4 5" key="1">
    <citation type="submission" date="2014-07" db="EMBL/GenBank/DDBJ databases">
        <title>Methanogenic archaea and the global carbon cycle.</title>
        <authorList>
            <person name="Henriksen J.R."/>
            <person name="Luke J."/>
            <person name="Reinhart S."/>
            <person name="Benedict M.N."/>
            <person name="Youngblut N.D."/>
            <person name="Metcalf M.E."/>
            <person name="Whitaker R.J."/>
            <person name="Metcalf W.W."/>
        </authorList>
    </citation>
    <scope>NUCLEOTIDE SEQUENCE [LARGE SCALE GENOMIC DNA]</scope>
    <source>
        <strain evidence="4 5">WWM610</strain>
    </source>
</reference>
<gene>
    <name evidence="4" type="ORF">MSMAW_1691</name>
</gene>
<dbReference type="GO" id="GO:0016810">
    <property type="term" value="F:hydrolase activity, acting on carbon-nitrogen (but not peptide) bonds"/>
    <property type="evidence" value="ECO:0007669"/>
    <property type="project" value="InterPro"/>
</dbReference>
<feature type="compositionally biased region" description="Basic and acidic residues" evidence="2">
    <location>
        <begin position="1010"/>
        <end position="1025"/>
    </location>
</feature>
<name>A0A0E3PXT9_METMZ</name>
<accession>A0A0E3PXT9</accession>
<dbReference type="SMART" id="SM00089">
    <property type="entry name" value="PKD"/>
    <property type="match status" value="4"/>
</dbReference>
<dbReference type="PATRIC" id="fig|1434117.4.peg.2158"/>
<dbReference type="HOGENOM" id="CLU_009318_4_1_2"/>
<evidence type="ECO:0000256" key="2">
    <source>
        <dbReference type="SAM" id="MobiDB-lite"/>
    </source>
</evidence>
<dbReference type="GO" id="GO:0005975">
    <property type="term" value="P:carbohydrate metabolic process"/>
    <property type="evidence" value="ECO:0007669"/>
    <property type="project" value="InterPro"/>
</dbReference>
<dbReference type="InterPro" id="IPR022409">
    <property type="entry name" value="PKD/Chitinase_dom"/>
</dbReference>
<dbReference type="PANTHER" id="PTHR36842">
    <property type="entry name" value="PROTEIN TOLB HOMOLOG"/>
    <property type="match status" value="1"/>
</dbReference>
<evidence type="ECO:0000259" key="3">
    <source>
        <dbReference type="PROSITE" id="PS50093"/>
    </source>
</evidence>
<dbReference type="InterPro" id="IPR013783">
    <property type="entry name" value="Ig-like_fold"/>
</dbReference>
<feature type="domain" description="PKD" evidence="3">
    <location>
        <begin position="764"/>
        <end position="818"/>
    </location>
</feature>
<dbReference type="CDD" id="cd00146">
    <property type="entry name" value="PKD"/>
    <property type="match status" value="4"/>
</dbReference>
<dbReference type="Gene3D" id="2.60.40.10">
    <property type="entry name" value="Immunoglobulins"/>
    <property type="match status" value="4"/>
</dbReference>